<dbReference type="InterPro" id="IPR006058">
    <property type="entry name" value="2Fe2S_fd_BS"/>
</dbReference>
<evidence type="ECO:0000313" key="3">
    <source>
        <dbReference type="Proteomes" id="UP000027192"/>
    </source>
</evidence>
<comment type="caution">
    <text evidence="2">The sequence shown here is derived from an EMBL/GenBank/DDBJ whole genome shotgun (WGS) entry which is preliminary data.</text>
</comment>
<gene>
    <name evidence="2" type="ORF">EA58_14410</name>
</gene>
<keyword evidence="3" id="KW-1185">Reference proteome</keyword>
<dbReference type="InterPro" id="IPR036010">
    <property type="entry name" value="2Fe-2S_ferredoxin-like_sf"/>
</dbReference>
<proteinExistence type="predicted"/>
<dbReference type="Gene3D" id="3.10.20.30">
    <property type="match status" value="1"/>
</dbReference>
<evidence type="ECO:0000259" key="1">
    <source>
        <dbReference type="PROSITE" id="PS51085"/>
    </source>
</evidence>
<dbReference type="InterPro" id="IPR001041">
    <property type="entry name" value="2Fe-2S_ferredoxin-type"/>
</dbReference>
<dbReference type="Pfam" id="PF00111">
    <property type="entry name" value="Fer2"/>
    <property type="match status" value="1"/>
</dbReference>
<sequence length="83" mass="9076">MANDRLTLPSCQVRVLNDKPILIAAAKSGVLLDYHCAEGRCGACMKTLKSGQVFYRDGTPIAFIPQGKTLTCRDFAESNLEIE</sequence>
<feature type="domain" description="2Fe-2S ferredoxin-type" evidence="1">
    <location>
        <begin position="4"/>
        <end position="83"/>
    </location>
</feature>
<dbReference type="STRING" id="1654360.EA58_14410"/>
<dbReference type="Proteomes" id="UP000027192">
    <property type="component" value="Unassembled WGS sequence"/>
</dbReference>
<evidence type="ECO:0000313" key="2">
    <source>
        <dbReference type="EMBL" id="KDM90945.1"/>
    </source>
</evidence>
<dbReference type="PROSITE" id="PS00197">
    <property type="entry name" value="2FE2S_FER_1"/>
    <property type="match status" value="1"/>
</dbReference>
<dbReference type="EMBL" id="JMIB01000027">
    <property type="protein sequence ID" value="KDM90945.1"/>
    <property type="molecule type" value="Genomic_DNA"/>
</dbReference>
<dbReference type="GO" id="GO:0051537">
    <property type="term" value="F:2 iron, 2 sulfur cluster binding"/>
    <property type="evidence" value="ECO:0007669"/>
    <property type="project" value="InterPro"/>
</dbReference>
<protein>
    <recommendedName>
        <fullName evidence="1">2Fe-2S ferredoxin-type domain-containing protein</fullName>
    </recommendedName>
</protein>
<reference evidence="2 3" key="1">
    <citation type="submission" date="2014-04" db="EMBL/GenBank/DDBJ databases">
        <title>Draft genome sequence of Photobacterium halotolerans S2753: a solonamide, ngercheumicin and holomycin producer.</title>
        <authorList>
            <person name="Machado H.R."/>
            <person name="Gram L."/>
        </authorList>
    </citation>
    <scope>NUCLEOTIDE SEQUENCE [LARGE SCALE GENOMIC DNA]</scope>
    <source>
        <strain evidence="2 3">S2753</strain>
    </source>
</reference>
<dbReference type="OrthoDB" id="9806195at2"/>
<dbReference type="CDD" id="cd00207">
    <property type="entry name" value="fer2"/>
    <property type="match status" value="1"/>
</dbReference>
<dbReference type="RefSeq" id="WP_036754175.1">
    <property type="nucleotide sequence ID" value="NZ_JAGSGC010000004.1"/>
</dbReference>
<dbReference type="PROSITE" id="PS51085">
    <property type="entry name" value="2FE2S_FER_2"/>
    <property type="match status" value="1"/>
</dbReference>
<organism evidence="2 3">
    <name type="scientific">Photobacterium galatheae</name>
    <dbReference type="NCBI Taxonomy" id="1654360"/>
    <lineage>
        <taxon>Bacteria</taxon>
        <taxon>Pseudomonadati</taxon>
        <taxon>Pseudomonadota</taxon>
        <taxon>Gammaproteobacteria</taxon>
        <taxon>Vibrionales</taxon>
        <taxon>Vibrionaceae</taxon>
        <taxon>Photobacterium</taxon>
    </lineage>
</organism>
<dbReference type="SUPFAM" id="SSF54292">
    <property type="entry name" value="2Fe-2S ferredoxin-like"/>
    <property type="match status" value="1"/>
</dbReference>
<dbReference type="AlphaFoldDB" id="A0A066RKG5"/>
<name>A0A066RKG5_9GAMM</name>
<dbReference type="InterPro" id="IPR012675">
    <property type="entry name" value="Beta-grasp_dom_sf"/>
</dbReference>
<accession>A0A066RKG5</accession>